<gene>
    <name evidence="1" type="ORF">G5B47_05450</name>
</gene>
<name>A0A6M1PHG5_9BACL</name>
<dbReference type="RefSeq" id="WP_165095149.1">
    <property type="nucleotide sequence ID" value="NZ_JAAKGU010000001.1"/>
</dbReference>
<reference evidence="1 2" key="1">
    <citation type="submission" date="2020-02" db="EMBL/GenBank/DDBJ databases">
        <authorList>
            <person name="Gao J."/>
            <person name="Sun J."/>
        </authorList>
    </citation>
    <scope>NUCLEOTIDE SEQUENCE [LARGE SCALE GENOMIC DNA]</scope>
    <source>
        <strain evidence="1 2">7124</strain>
    </source>
</reference>
<protein>
    <submittedName>
        <fullName evidence="1">Uncharacterized protein</fullName>
    </submittedName>
</protein>
<comment type="caution">
    <text evidence="1">The sequence shown here is derived from an EMBL/GenBank/DDBJ whole genome shotgun (WGS) entry which is preliminary data.</text>
</comment>
<dbReference type="EMBL" id="JAAKGU010000001">
    <property type="protein sequence ID" value="NGM81852.1"/>
    <property type="molecule type" value="Genomic_DNA"/>
</dbReference>
<evidence type="ECO:0000313" key="1">
    <source>
        <dbReference type="EMBL" id="NGM81852.1"/>
    </source>
</evidence>
<evidence type="ECO:0000313" key="2">
    <source>
        <dbReference type="Proteomes" id="UP000480151"/>
    </source>
</evidence>
<dbReference type="AlphaFoldDB" id="A0A6M1PHG5"/>
<keyword evidence="2" id="KW-1185">Reference proteome</keyword>
<proteinExistence type="predicted"/>
<dbReference type="Proteomes" id="UP000480151">
    <property type="component" value="Unassembled WGS sequence"/>
</dbReference>
<sequence length="48" mass="5387">MNGHSFTAPHEDGIYYYGVLAFWKTEDGFYSTGDTSSEFKIEVTSGDQ</sequence>
<accession>A0A6M1PHG5</accession>
<organism evidence="1 2">
    <name type="scientific">Paenibacillus apii</name>
    <dbReference type="NCBI Taxonomy" id="1850370"/>
    <lineage>
        <taxon>Bacteria</taxon>
        <taxon>Bacillati</taxon>
        <taxon>Bacillota</taxon>
        <taxon>Bacilli</taxon>
        <taxon>Bacillales</taxon>
        <taxon>Paenibacillaceae</taxon>
        <taxon>Paenibacillus</taxon>
    </lineage>
</organism>